<organism evidence="1 2">
    <name type="scientific">Gongylonema pulchrum</name>
    <dbReference type="NCBI Taxonomy" id="637853"/>
    <lineage>
        <taxon>Eukaryota</taxon>
        <taxon>Metazoa</taxon>
        <taxon>Ecdysozoa</taxon>
        <taxon>Nematoda</taxon>
        <taxon>Chromadorea</taxon>
        <taxon>Rhabditida</taxon>
        <taxon>Spirurina</taxon>
        <taxon>Spiruromorpha</taxon>
        <taxon>Spiruroidea</taxon>
        <taxon>Gongylonematidae</taxon>
        <taxon>Gongylonema</taxon>
    </lineage>
</organism>
<dbReference type="Gene3D" id="3.40.1050.10">
    <property type="entry name" value="Carbonic anhydrase"/>
    <property type="match status" value="1"/>
</dbReference>
<dbReference type="AlphaFoldDB" id="A0A3P6R8M2"/>
<proteinExistence type="predicted"/>
<protein>
    <submittedName>
        <fullName evidence="1">Uncharacterized protein</fullName>
    </submittedName>
</protein>
<sequence length="83" mass="9948">MIDPEDKYNDKDKLSQINTLQQLGNAATYIAGALRRRETDLHGMWFELENADMYLFSRSRKRFIVINEENFEEIVHDVRNWRA</sequence>
<keyword evidence="2" id="KW-1185">Reference proteome</keyword>
<evidence type="ECO:0000313" key="1">
    <source>
        <dbReference type="EMBL" id="VDK40301.1"/>
    </source>
</evidence>
<dbReference type="InterPro" id="IPR036874">
    <property type="entry name" value="Carbonic_anhydrase_sf"/>
</dbReference>
<gene>
    <name evidence="1" type="ORF">GPUH_LOCUS3641</name>
</gene>
<reference evidence="1 2" key="1">
    <citation type="submission" date="2018-11" db="EMBL/GenBank/DDBJ databases">
        <authorList>
            <consortium name="Pathogen Informatics"/>
        </authorList>
    </citation>
    <scope>NUCLEOTIDE SEQUENCE [LARGE SCALE GENOMIC DNA]</scope>
</reference>
<name>A0A3P6R8M2_9BILA</name>
<dbReference type="GO" id="GO:0004089">
    <property type="term" value="F:carbonate dehydratase activity"/>
    <property type="evidence" value="ECO:0007669"/>
    <property type="project" value="InterPro"/>
</dbReference>
<dbReference type="OrthoDB" id="10020193at2759"/>
<dbReference type="Proteomes" id="UP000271098">
    <property type="component" value="Unassembled WGS sequence"/>
</dbReference>
<evidence type="ECO:0000313" key="2">
    <source>
        <dbReference type="Proteomes" id="UP000271098"/>
    </source>
</evidence>
<dbReference type="GO" id="GO:0008270">
    <property type="term" value="F:zinc ion binding"/>
    <property type="evidence" value="ECO:0007669"/>
    <property type="project" value="InterPro"/>
</dbReference>
<dbReference type="EMBL" id="UYRT01006335">
    <property type="protein sequence ID" value="VDK40301.1"/>
    <property type="molecule type" value="Genomic_DNA"/>
</dbReference>
<accession>A0A3P6R8M2</accession>